<dbReference type="EMBL" id="BCMM01000008">
    <property type="protein sequence ID" value="GAQ61943.1"/>
    <property type="molecule type" value="Genomic_DNA"/>
</dbReference>
<evidence type="ECO:0008006" key="5">
    <source>
        <dbReference type="Google" id="ProtNLM"/>
    </source>
</evidence>
<reference evidence="3 4" key="2">
    <citation type="journal article" date="2016" name="Genome Announc.">
        <title>Draft Genome Sequences of Streptomyces scabiei S58, Streptomyces turgidiscabies T45, and Streptomyces acidiscabies a10, the Pathogens of Potato Common Scab, Isolated in Japan.</title>
        <authorList>
            <person name="Tomihama T."/>
            <person name="Nishi Y."/>
            <person name="Sakai M."/>
            <person name="Ikenaga M."/>
            <person name="Okubo T."/>
            <person name="Ikeda S."/>
        </authorList>
    </citation>
    <scope>NUCLEOTIDE SEQUENCE [LARGE SCALE GENOMIC DNA]</scope>
    <source>
        <strain evidence="3 4">S58</strain>
    </source>
</reference>
<reference evidence="4" key="1">
    <citation type="submission" date="2015-11" db="EMBL/GenBank/DDBJ databases">
        <authorList>
            <consortium name="Cross-ministerial Strategic Innovation Promotion Program (SIP) consortium"/>
            <person name="Tomihama T."/>
            <person name="Ikenaga M."/>
            <person name="Sakai M."/>
            <person name="Okubo T."/>
            <person name="Ikeda S."/>
        </authorList>
    </citation>
    <scope>NUCLEOTIDE SEQUENCE [LARGE SCALE GENOMIC DNA]</scope>
    <source>
        <strain evidence="4">S58</strain>
    </source>
</reference>
<organism evidence="3 4">
    <name type="scientific">Streptomyces scabiei</name>
    <dbReference type="NCBI Taxonomy" id="1930"/>
    <lineage>
        <taxon>Bacteria</taxon>
        <taxon>Bacillati</taxon>
        <taxon>Actinomycetota</taxon>
        <taxon>Actinomycetes</taxon>
        <taxon>Kitasatosporales</taxon>
        <taxon>Streptomycetaceae</taxon>
        <taxon>Streptomyces</taxon>
    </lineage>
</organism>
<evidence type="ECO:0000313" key="4">
    <source>
        <dbReference type="Proteomes" id="UP000067448"/>
    </source>
</evidence>
<evidence type="ECO:0000256" key="2">
    <source>
        <dbReference type="SAM" id="SignalP"/>
    </source>
</evidence>
<dbReference type="AlphaFoldDB" id="A0A124C3P4"/>
<accession>A0A124C3P4</accession>
<dbReference type="Proteomes" id="UP000067448">
    <property type="component" value="Unassembled WGS sequence"/>
</dbReference>
<evidence type="ECO:0000256" key="1">
    <source>
        <dbReference type="SAM" id="MobiDB-lite"/>
    </source>
</evidence>
<protein>
    <recommendedName>
        <fullName evidence="5">Secreted protein</fullName>
    </recommendedName>
</protein>
<reference evidence="4" key="3">
    <citation type="submission" date="2016-02" db="EMBL/GenBank/DDBJ databases">
        <title>Draft genome of pathogenic Streptomyces sp. in Japan.</title>
        <authorList>
            <person name="Tomihama T."/>
            <person name="Ikenaga M."/>
            <person name="Sakai M."/>
            <person name="Okubo T."/>
            <person name="Ikeda S."/>
        </authorList>
    </citation>
    <scope>NUCLEOTIDE SEQUENCE [LARGE SCALE GENOMIC DNA]</scope>
    <source>
        <strain evidence="4">S58</strain>
    </source>
</reference>
<feature type="signal peptide" evidence="2">
    <location>
        <begin position="1"/>
        <end position="26"/>
    </location>
</feature>
<sequence>MRGTTTRTALSALAAVLLTFTFFTPAASFAAAHTPGHVKAKAEPGNTPTAKPVRDKAATHRTCAPAQDPTGPLRTRDRHRAAPHTVPGPPARPSRDEDPAATSRSEPPSPRHHRAARSRTGPTPAALQVFRC</sequence>
<keyword evidence="2" id="KW-0732">Signal</keyword>
<feature type="chain" id="PRO_5039471725" description="Secreted protein" evidence="2">
    <location>
        <begin position="27"/>
        <end position="132"/>
    </location>
</feature>
<proteinExistence type="predicted"/>
<dbReference type="OrthoDB" id="4337596at2"/>
<gene>
    <name evidence="3" type="ORF">SsS58_02297</name>
</gene>
<comment type="caution">
    <text evidence="3">The sequence shown here is derived from an EMBL/GenBank/DDBJ whole genome shotgun (WGS) entry which is preliminary data.</text>
</comment>
<evidence type="ECO:0000313" key="3">
    <source>
        <dbReference type="EMBL" id="GAQ61943.1"/>
    </source>
</evidence>
<feature type="region of interest" description="Disordered" evidence="1">
    <location>
        <begin position="34"/>
        <end position="132"/>
    </location>
</feature>
<name>A0A124C3P4_STRSC</name>